<dbReference type="AlphaFoldDB" id="A0A9D1J6F8"/>
<dbReference type="GO" id="GO:0006271">
    <property type="term" value="P:DNA strand elongation involved in DNA replication"/>
    <property type="evidence" value="ECO:0007669"/>
    <property type="project" value="TreeGrafter"/>
</dbReference>
<dbReference type="SMART" id="SM00480">
    <property type="entry name" value="POL3Bc"/>
    <property type="match status" value="1"/>
</dbReference>
<feature type="domain" description="DNA polymerase III beta sliding clamp central" evidence="12">
    <location>
        <begin position="132"/>
        <end position="244"/>
    </location>
</feature>
<evidence type="ECO:0000259" key="12">
    <source>
        <dbReference type="Pfam" id="PF02767"/>
    </source>
</evidence>
<dbReference type="PIRSF" id="PIRSF000804">
    <property type="entry name" value="DNA_pol_III_b"/>
    <property type="match status" value="1"/>
</dbReference>
<dbReference type="InterPro" id="IPR022634">
    <property type="entry name" value="DNA_polIII_beta_N"/>
</dbReference>
<keyword evidence="8 10" id="KW-0239">DNA-directed DNA polymerase</keyword>
<keyword evidence="7 10" id="KW-0235">DNA replication</keyword>
<proteinExistence type="inferred from homology"/>
<dbReference type="Gene3D" id="3.10.150.10">
    <property type="entry name" value="DNA Polymerase III, subunit A, domain 2"/>
    <property type="match status" value="1"/>
</dbReference>
<comment type="caution">
    <text evidence="14">The sequence shown here is derived from an EMBL/GenBank/DDBJ whole genome shotgun (WGS) entry which is preliminary data.</text>
</comment>
<dbReference type="Gene3D" id="3.70.10.10">
    <property type="match status" value="1"/>
</dbReference>
<feature type="domain" description="DNA polymerase III beta sliding clamp N-terminal" evidence="11">
    <location>
        <begin position="1"/>
        <end position="121"/>
    </location>
</feature>
<accession>A0A9D1J6F8</accession>
<evidence type="ECO:0000256" key="1">
    <source>
        <dbReference type="ARBA" id="ARBA00004496"/>
    </source>
</evidence>
<feature type="domain" description="DNA polymerase III beta sliding clamp C-terminal" evidence="13">
    <location>
        <begin position="247"/>
        <end position="363"/>
    </location>
</feature>
<dbReference type="Proteomes" id="UP000886744">
    <property type="component" value="Unassembled WGS sequence"/>
</dbReference>
<dbReference type="NCBIfam" id="TIGR00663">
    <property type="entry name" value="dnan"/>
    <property type="match status" value="1"/>
</dbReference>
<keyword evidence="4 10" id="KW-0963">Cytoplasm</keyword>
<dbReference type="EMBL" id="DVHI01000061">
    <property type="protein sequence ID" value="HIR62841.1"/>
    <property type="molecule type" value="Genomic_DNA"/>
</dbReference>
<evidence type="ECO:0000313" key="15">
    <source>
        <dbReference type="Proteomes" id="UP000886744"/>
    </source>
</evidence>
<evidence type="ECO:0000256" key="4">
    <source>
        <dbReference type="ARBA" id="ARBA00022490"/>
    </source>
</evidence>
<comment type="function">
    <text evidence="10">Confers DNA tethering and processivity to DNA polymerases and other proteins. Acts as a clamp, forming a ring around DNA (a reaction catalyzed by the clamp-loading complex) which diffuses in an ATP-independent manner freely and bidirectionally along dsDNA. Initially characterized for its ability to contact the catalytic subunit of DNA polymerase III (Pol III), a complex, multichain enzyme responsible for most of the replicative synthesis in bacteria; Pol III exhibits 3'-5' exonuclease proofreading activity. The beta chain is required for initiation of replication as well as for processivity of DNA replication.</text>
</comment>
<protein>
    <recommendedName>
        <fullName evidence="3 10">Beta sliding clamp</fullName>
    </recommendedName>
</protein>
<keyword evidence="9" id="KW-0238">DNA-binding</keyword>
<evidence type="ECO:0000256" key="7">
    <source>
        <dbReference type="ARBA" id="ARBA00022705"/>
    </source>
</evidence>
<evidence type="ECO:0000256" key="8">
    <source>
        <dbReference type="ARBA" id="ARBA00022932"/>
    </source>
</evidence>
<reference evidence="14" key="2">
    <citation type="journal article" date="2021" name="PeerJ">
        <title>Extensive microbial diversity within the chicken gut microbiome revealed by metagenomics and culture.</title>
        <authorList>
            <person name="Gilroy R."/>
            <person name="Ravi A."/>
            <person name="Getino M."/>
            <person name="Pursley I."/>
            <person name="Horton D.L."/>
            <person name="Alikhan N.F."/>
            <person name="Baker D."/>
            <person name="Gharbi K."/>
            <person name="Hall N."/>
            <person name="Watson M."/>
            <person name="Adriaenssens E.M."/>
            <person name="Foster-Nyarko E."/>
            <person name="Jarju S."/>
            <person name="Secka A."/>
            <person name="Antonio M."/>
            <person name="Oren A."/>
            <person name="Chaudhuri R.R."/>
            <person name="La Ragione R."/>
            <person name="Hildebrand F."/>
            <person name="Pallen M.J."/>
        </authorList>
    </citation>
    <scope>NUCLEOTIDE SEQUENCE</scope>
    <source>
        <strain evidence="14">ChiHjej13B12-12457</strain>
    </source>
</reference>
<comment type="similarity">
    <text evidence="2 10">Belongs to the beta sliding clamp family.</text>
</comment>
<evidence type="ECO:0000256" key="2">
    <source>
        <dbReference type="ARBA" id="ARBA00010752"/>
    </source>
</evidence>
<dbReference type="InterPro" id="IPR022635">
    <property type="entry name" value="DNA_polIII_beta_C"/>
</dbReference>
<dbReference type="PANTHER" id="PTHR30478:SF0">
    <property type="entry name" value="BETA SLIDING CLAMP"/>
    <property type="match status" value="1"/>
</dbReference>
<dbReference type="Pfam" id="PF00712">
    <property type="entry name" value="DNA_pol3_beta"/>
    <property type="match status" value="1"/>
</dbReference>
<evidence type="ECO:0000256" key="5">
    <source>
        <dbReference type="ARBA" id="ARBA00022679"/>
    </source>
</evidence>
<dbReference type="GO" id="GO:0008408">
    <property type="term" value="F:3'-5' exonuclease activity"/>
    <property type="evidence" value="ECO:0007669"/>
    <property type="project" value="InterPro"/>
</dbReference>
<reference evidence="14" key="1">
    <citation type="submission" date="2020-10" db="EMBL/GenBank/DDBJ databases">
        <authorList>
            <person name="Gilroy R."/>
        </authorList>
    </citation>
    <scope>NUCLEOTIDE SEQUENCE</scope>
    <source>
        <strain evidence="14">ChiHjej13B12-12457</strain>
    </source>
</reference>
<dbReference type="GO" id="GO:0009360">
    <property type="term" value="C:DNA polymerase III complex"/>
    <property type="evidence" value="ECO:0007669"/>
    <property type="project" value="InterPro"/>
</dbReference>
<evidence type="ECO:0000256" key="10">
    <source>
        <dbReference type="PIRNR" id="PIRNR000804"/>
    </source>
</evidence>
<dbReference type="PANTHER" id="PTHR30478">
    <property type="entry name" value="DNA POLYMERASE III SUBUNIT BETA"/>
    <property type="match status" value="1"/>
</dbReference>
<dbReference type="InterPro" id="IPR022637">
    <property type="entry name" value="DNA_polIII_beta_cen"/>
</dbReference>
<dbReference type="InterPro" id="IPR001001">
    <property type="entry name" value="DNA_polIII_beta"/>
</dbReference>
<dbReference type="GO" id="GO:0003677">
    <property type="term" value="F:DNA binding"/>
    <property type="evidence" value="ECO:0007669"/>
    <property type="project" value="UniProtKB-UniRule"/>
</dbReference>
<dbReference type="Pfam" id="PF02767">
    <property type="entry name" value="DNA_pol3_beta_2"/>
    <property type="match status" value="1"/>
</dbReference>
<evidence type="ECO:0000256" key="9">
    <source>
        <dbReference type="ARBA" id="ARBA00023125"/>
    </source>
</evidence>
<organism evidence="14 15">
    <name type="scientific">Candidatus Coprenecus avistercoris</name>
    <dbReference type="NCBI Taxonomy" id="2840730"/>
    <lineage>
        <taxon>Bacteria</taxon>
        <taxon>Pseudomonadati</taxon>
        <taxon>Bacteroidota</taxon>
        <taxon>Bacteroidia</taxon>
        <taxon>Bacteroidales</taxon>
        <taxon>Rikenellaceae</taxon>
        <taxon>Rikenellaceae incertae sedis</taxon>
        <taxon>Candidatus Coprenecus</taxon>
    </lineage>
</organism>
<dbReference type="SUPFAM" id="SSF55979">
    <property type="entry name" value="DNA clamp"/>
    <property type="match status" value="3"/>
</dbReference>
<dbReference type="CDD" id="cd00140">
    <property type="entry name" value="beta_clamp"/>
    <property type="match status" value="1"/>
</dbReference>
<dbReference type="InterPro" id="IPR046938">
    <property type="entry name" value="DNA_clamp_sf"/>
</dbReference>
<gene>
    <name evidence="14" type="primary">dnaN</name>
    <name evidence="14" type="ORF">IAC94_04890</name>
</gene>
<comment type="subunit">
    <text evidence="10">Forms a ring-shaped head-to-tail homodimer around DNA.</text>
</comment>
<evidence type="ECO:0000313" key="14">
    <source>
        <dbReference type="EMBL" id="HIR62841.1"/>
    </source>
</evidence>
<evidence type="ECO:0000259" key="13">
    <source>
        <dbReference type="Pfam" id="PF02768"/>
    </source>
</evidence>
<dbReference type="GO" id="GO:0003887">
    <property type="term" value="F:DNA-directed DNA polymerase activity"/>
    <property type="evidence" value="ECO:0007669"/>
    <property type="project" value="UniProtKB-UniRule"/>
</dbReference>
<evidence type="ECO:0000259" key="11">
    <source>
        <dbReference type="Pfam" id="PF00712"/>
    </source>
</evidence>
<sequence>MNFIVSSTELLRGLLSGLRVISNKTTTPILDNFLFVLRGNSLEVTASDSETTLRTVIPVDEVMEEGSAAVPAKILTDSLKEFPDMPIEFKTLEDNNTMQISWATGAQKIPFFPADYYPELPALDEMAVSVTVPAETLSAGLGYTLYATADEVLRPVMNGVLFDLTPESTSLVASDSHKLVCYTRTDIRSEQKSSFILPKKPAAILRGLLSKSDSDVKVTFDGKNAHFDFDGCLLVGRLVDGTYPAYRTVIPKNNQNKMLISRTTLLNAAKRVSVCSNQATSSMKFSLSFNTLVISAQDTGFSISAHETLPCQYDGEPMDIGFKSTFLIEILSNLPYEEICFELADPARAALIVPAEDHNPDEDICSLLMPIRIPN</sequence>
<dbReference type="Pfam" id="PF02768">
    <property type="entry name" value="DNA_pol3_beta_3"/>
    <property type="match status" value="1"/>
</dbReference>
<name>A0A9D1J6F8_9BACT</name>
<keyword evidence="6 10" id="KW-0548">Nucleotidyltransferase</keyword>
<comment type="subcellular location">
    <subcellularLocation>
        <location evidence="1 10">Cytoplasm</location>
    </subcellularLocation>
</comment>
<keyword evidence="5 10" id="KW-0808">Transferase</keyword>
<dbReference type="GO" id="GO:0005737">
    <property type="term" value="C:cytoplasm"/>
    <property type="evidence" value="ECO:0007669"/>
    <property type="project" value="UniProtKB-SubCell"/>
</dbReference>
<evidence type="ECO:0000256" key="6">
    <source>
        <dbReference type="ARBA" id="ARBA00022695"/>
    </source>
</evidence>
<evidence type="ECO:0000256" key="3">
    <source>
        <dbReference type="ARBA" id="ARBA00021035"/>
    </source>
</evidence>